<dbReference type="SMART" id="SM01163">
    <property type="entry name" value="DUF1785"/>
    <property type="match status" value="1"/>
</dbReference>
<dbReference type="Proteomes" id="UP001221757">
    <property type="component" value="Unassembled WGS sequence"/>
</dbReference>
<feature type="compositionally biased region" description="Pro residues" evidence="1">
    <location>
        <begin position="92"/>
        <end position="105"/>
    </location>
</feature>
<dbReference type="Pfam" id="PF16488">
    <property type="entry name" value="ArgoL2"/>
    <property type="match status" value="1"/>
</dbReference>
<feature type="domain" description="PAZ" evidence="2">
    <location>
        <begin position="396"/>
        <end position="500"/>
    </location>
</feature>
<name>A0AAD7DDS6_MYCRO</name>
<organism evidence="4 5">
    <name type="scientific">Mycena rosella</name>
    <name type="common">Pink bonnet</name>
    <name type="synonym">Agaricus rosellus</name>
    <dbReference type="NCBI Taxonomy" id="1033263"/>
    <lineage>
        <taxon>Eukaryota</taxon>
        <taxon>Fungi</taxon>
        <taxon>Dikarya</taxon>
        <taxon>Basidiomycota</taxon>
        <taxon>Agaricomycotina</taxon>
        <taxon>Agaricomycetes</taxon>
        <taxon>Agaricomycetidae</taxon>
        <taxon>Agaricales</taxon>
        <taxon>Marasmiineae</taxon>
        <taxon>Mycenaceae</taxon>
        <taxon>Mycena</taxon>
    </lineage>
</organism>
<dbReference type="Pfam" id="PF08699">
    <property type="entry name" value="ArgoL1"/>
    <property type="match status" value="1"/>
</dbReference>
<evidence type="ECO:0000259" key="2">
    <source>
        <dbReference type="PROSITE" id="PS50821"/>
    </source>
</evidence>
<dbReference type="GO" id="GO:0003723">
    <property type="term" value="F:RNA binding"/>
    <property type="evidence" value="ECO:0007669"/>
    <property type="project" value="InterPro"/>
</dbReference>
<gene>
    <name evidence="4" type="ORF">B0H17DRAFT_1012316</name>
</gene>
<dbReference type="InterPro" id="IPR032472">
    <property type="entry name" value="ArgoL2"/>
</dbReference>
<feature type="compositionally biased region" description="Gly residues" evidence="1">
    <location>
        <begin position="134"/>
        <end position="145"/>
    </location>
</feature>
<dbReference type="InterPro" id="IPR003165">
    <property type="entry name" value="Piwi"/>
</dbReference>
<dbReference type="InterPro" id="IPR045246">
    <property type="entry name" value="Piwi_ago-like"/>
</dbReference>
<feature type="region of interest" description="Disordered" evidence="1">
    <location>
        <begin position="68"/>
        <end position="148"/>
    </location>
</feature>
<evidence type="ECO:0000259" key="3">
    <source>
        <dbReference type="PROSITE" id="PS50822"/>
    </source>
</evidence>
<comment type="caution">
    <text evidence="4">The sequence shown here is derived from an EMBL/GenBank/DDBJ whole genome shotgun (WGS) entry which is preliminary data.</text>
</comment>
<dbReference type="SMART" id="SM00950">
    <property type="entry name" value="Piwi"/>
    <property type="match status" value="1"/>
</dbReference>
<evidence type="ECO:0000256" key="1">
    <source>
        <dbReference type="SAM" id="MobiDB-lite"/>
    </source>
</evidence>
<dbReference type="SUPFAM" id="SSF101690">
    <property type="entry name" value="PAZ domain"/>
    <property type="match status" value="1"/>
</dbReference>
<dbReference type="CDD" id="cd02846">
    <property type="entry name" value="PAZ_argonaute_like"/>
    <property type="match status" value="1"/>
</dbReference>
<dbReference type="EMBL" id="JARKIE010000075">
    <property type="protein sequence ID" value="KAJ7688957.1"/>
    <property type="molecule type" value="Genomic_DNA"/>
</dbReference>
<dbReference type="InterPro" id="IPR014811">
    <property type="entry name" value="ArgoL1"/>
</dbReference>
<keyword evidence="5" id="KW-1185">Reference proteome</keyword>
<dbReference type="PROSITE" id="PS50822">
    <property type="entry name" value="PIWI"/>
    <property type="match status" value="1"/>
</dbReference>
<evidence type="ECO:0000313" key="5">
    <source>
        <dbReference type="Proteomes" id="UP001221757"/>
    </source>
</evidence>
<reference evidence="4" key="1">
    <citation type="submission" date="2023-03" db="EMBL/GenBank/DDBJ databases">
        <title>Massive genome expansion in bonnet fungi (Mycena s.s.) driven by repeated elements and novel gene families across ecological guilds.</title>
        <authorList>
            <consortium name="Lawrence Berkeley National Laboratory"/>
            <person name="Harder C.B."/>
            <person name="Miyauchi S."/>
            <person name="Viragh M."/>
            <person name="Kuo A."/>
            <person name="Thoen E."/>
            <person name="Andreopoulos B."/>
            <person name="Lu D."/>
            <person name="Skrede I."/>
            <person name="Drula E."/>
            <person name="Henrissat B."/>
            <person name="Morin E."/>
            <person name="Kohler A."/>
            <person name="Barry K."/>
            <person name="LaButti K."/>
            <person name="Morin E."/>
            <person name="Salamov A."/>
            <person name="Lipzen A."/>
            <person name="Mereny Z."/>
            <person name="Hegedus B."/>
            <person name="Baldrian P."/>
            <person name="Stursova M."/>
            <person name="Weitz H."/>
            <person name="Taylor A."/>
            <person name="Grigoriev I.V."/>
            <person name="Nagy L.G."/>
            <person name="Martin F."/>
            <person name="Kauserud H."/>
        </authorList>
    </citation>
    <scope>NUCLEOTIDE SEQUENCE</scope>
    <source>
        <strain evidence="4">CBHHK067</strain>
    </source>
</reference>
<protein>
    <submittedName>
        <fullName evidence="4">Piwi domain-containing protein</fullName>
    </submittedName>
</protein>
<feature type="compositionally biased region" description="Basic residues" evidence="1">
    <location>
        <begin position="79"/>
        <end position="88"/>
    </location>
</feature>
<dbReference type="PROSITE" id="PS50821">
    <property type="entry name" value="PAZ"/>
    <property type="match status" value="1"/>
</dbReference>
<dbReference type="Gene3D" id="3.40.50.2300">
    <property type="match status" value="1"/>
</dbReference>
<dbReference type="SUPFAM" id="SSF53098">
    <property type="entry name" value="Ribonuclease H-like"/>
    <property type="match status" value="1"/>
</dbReference>
<dbReference type="InterPro" id="IPR003100">
    <property type="entry name" value="PAZ_dom"/>
</dbReference>
<dbReference type="Pfam" id="PF16486">
    <property type="entry name" value="ArgoN"/>
    <property type="match status" value="1"/>
</dbReference>
<dbReference type="Pfam" id="PF02170">
    <property type="entry name" value="PAZ"/>
    <property type="match status" value="1"/>
</dbReference>
<proteinExistence type="predicted"/>
<dbReference type="Gene3D" id="2.170.260.10">
    <property type="entry name" value="paz domain"/>
    <property type="match status" value="1"/>
</dbReference>
<dbReference type="InterPro" id="IPR032474">
    <property type="entry name" value="Argonaute_N"/>
</dbReference>
<dbReference type="AlphaFoldDB" id="A0AAD7DDS6"/>
<accession>A0AAD7DDS6</accession>
<dbReference type="CDD" id="cd04657">
    <property type="entry name" value="Piwi_ago-like"/>
    <property type="match status" value="1"/>
</dbReference>
<feature type="compositionally biased region" description="Low complexity" evidence="1">
    <location>
        <begin position="106"/>
        <end position="115"/>
    </location>
</feature>
<sequence>MVKLGIRLRRAQAHDTPGSTASAQVPSAIFTRTLRGRFNLRWAPNDASPRSPHYHYDLPLAAWPTKIFNRNHDEPAQRPRTRTRRRQRPREGGPPPRGGAPPSSPGAPQAGSGPQARGGGAPPPRGRGDFRGGPPRGGPRGGAPGGSVIYAENIPATIPPRLSDASHAQLIRSFTTLKSDPDRPLRPGYGTLGRPITLRANFFAVRVPAGPIFDYTMEITPKTDINRLKARIFFLLEQSAVCQPMLGYIAHDRSQRLVSARKLPQPLDISVPYYEDGETGPRAGATVYTVSIKFDKELDTESLTRYLNGEVGSRDYNTLPIISALNLVLQQHPTRTGVRVGKNKHFFPTADEPFRLSPGIIAFQGFYTSIRPTYKQLMVNVNNCMTAFIEPGNLAEALLAFNRNSRGAMPTLPKAFAKSIKVTTTHLGFKMRKPIKAIASTSARNTFFDCEEFGGKISVENYFSRKYKIKLSHPADLPVVDIGSAKRTNYIPAELCEIEPGQPYRGKLSDIETANMIKYACNPPRVNAIAITTQGFPALGLSPVRPPTGGFNIGVDTEMAVIPGRELPPPGLTYSRGTANARNGSWNIMDVKFHRGATVKSWWVLVVRDGREMLQGQTDPQLKNLVTKFREKLQRSGMQIPEGLPRLLATPPLQNLQDASREAALKEIRKVITNTLAAAKNIKPDFILVLLSYRDNYIYPGIKRLGDVDLGLHTIHMQLHKALGDERKQDQYLSNIALKVNTKLGGINHLLDPGAMRWLTKEKTMLVGIDVTHPGPTSREGSPSIAAVVASVDANFVQFPASLRIQRPDPNRESKEMLSELRDMLVERLLVYEKKNRALPQRIIVFRDGVSEGQFDIVVREEKAQILEAFQKLSTEARGPKPYRPLVAIVICGKRHHARFYPTASNLADRNGNTQPGTVVDKGVTAVFDFDFYLQAHAGLQGTVKPTHYTVVYDELKLTADELQKGTNDFSYLYARATKAVSLVPAAYYADLACERGRYYLNDFMVDDRTTSSGRGNLDREAEKAKVFEAARVAWGAGIHSDIRESMFYI</sequence>
<dbReference type="Gene3D" id="3.30.420.10">
    <property type="entry name" value="Ribonuclease H-like superfamily/Ribonuclease H"/>
    <property type="match status" value="1"/>
</dbReference>
<dbReference type="InterPro" id="IPR012337">
    <property type="entry name" value="RNaseH-like_sf"/>
</dbReference>
<dbReference type="InterPro" id="IPR036397">
    <property type="entry name" value="RNaseH_sf"/>
</dbReference>
<feature type="domain" description="Piwi" evidence="3">
    <location>
        <begin position="686"/>
        <end position="1002"/>
    </location>
</feature>
<dbReference type="PANTHER" id="PTHR22891">
    <property type="entry name" value="EUKARYOTIC TRANSLATION INITIATION FACTOR 2C"/>
    <property type="match status" value="1"/>
</dbReference>
<dbReference type="Pfam" id="PF02171">
    <property type="entry name" value="Piwi"/>
    <property type="match status" value="1"/>
</dbReference>
<evidence type="ECO:0000313" key="4">
    <source>
        <dbReference type="EMBL" id="KAJ7688957.1"/>
    </source>
</evidence>
<dbReference type="InterPro" id="IPR036085">
    <property type="entry name" value="PAZ_dom_sf"/>
</dbReference>